<evidence type="ECO:0000313" key="2">
    <source>
        <dbReference type="Proteomes" id="UP000006072"/>
    </source>
</evidence>
<reference evidence="1 2" key="1">
    <citation type="journal article" date="2012" name="J. Bacteriol.">
        <title>Complete Genome Sequence of Mycobacterium vaccae Type Strain ATCC 25954.</title>
        <authorList>
            <person name="Ho Y.S."/>
            <person name="Adroub S.A."/>
            <person name="Abadi M."/>
            <person name="Al Alwan B."/>
            <person name="Alkhateeb R."/>
            <person name="Gao G."/>
            <person name="Ragab A."/>
            <person name="Ali S."/>
            <person name="van Soolingen D."/>
            <person name="Bitter W."/>
            <person name="Pain A."/>
            <person name="Abdallah A.M."/>
        </authorList>
    </citation>
    <scope>NUCLEOTIDE SEQUENCE [LARGE SCALE GENOMIC DNA]</scope>
    <source>
        <strain evidence="1 2">ATCC 25954</strain>
    </source>
</reference>
<comment type="caution">
    <text evidence="1">The sequence shown here is derived from an EMBL/GenBank/DDBJ whole genome shotgun (WGS) entry which is preliminary data.</text>
</comment>
<protein>
    <recommendedName>
        <fullName evidence="3">Serine/threonine protein kinase</fullName>
    </recommendedName>
</protein>
<dbReference type="RefSeq" id="WP_003928867.1">
    <property type="nucleotide sequence ID" value="NZ_JH814684.1"/>
</dbReference>
<dbReference type="Proteomes" id="UP000006072">
    <property type="component" value="Unassembled WGS sequence"/>
</dbReference>
<keyword evidence="2" id="KW-1185">Reference proteome</keyword>
<gene>
    <name evidence="1" type="ORF">MVAC_02009</name>
</gene>
<dbReference type="HOGENOM" id="CLU_1775440_0_0_11"/>
<sequence length="146" mass="14833">MAVGVVGVGLWLANVAQTPAPPTQIAEASVAPAVAAPPEPAPSALPAPQGFAARAEYVAEIPVRGGVLNVELAVDGENAKAYACDNAGIETWLSGPAIDSAVRLTDTTGANRLNGELRNGSIVGTLWIGERSWEFEAAPVGGDYAN</sequence>
<proteinExistence type="predicted"/>
<evidence type="ECO:0008006" key="3">
    <source>
        <dbReference type="Google" id="ProtNLM"/>
    </source>
</evidence>
<organism evidence="1 2">
    <name type="scientific">Mycolicibacterium vaccae ATCC 25954</name>
    <dbReference type="NCBI Taxonomy" id="1194972"/>
    <lineage>
        <taxon>Bacteria</taxon>
        <taxon>Bacillati</taxon>
        <taxon>Actinomycetota</taxon>
        <taxon>Actinomycetes</taxon>
        <taxon>Mycobacteriales</taxon>
        <taxon>Mycobacteriaceae</taxon>
        <taxon>Mycolicibacterium</taxon>
    </lineage>
</organism>
<dbReference type="EMBL" id="ALQA01000003">
    <property type="protein sequence ID" value="EJZ12340.1"/>
    <property type="molecule type" value="Genomic_DNA"/>
</dbReference>
<evidence type="ECO:0000313" key="1">
    <source>
        <dbReference type="EMBL" id="EJZ12340.1"/>
    </source>
</evidence>
<dbReference type="eggNOG" id="ENOG5032T8C">
    <property type="taxonomic scope" value="Bacteria"/>
</dbReference>
<accession>K0V4E3</accession>
<dbReference type="PATRIC" id="fig|1194972.3.peg.409"/>
<name>K0V4E3_MYCVA</name>
<dbReference type="AlphaFoldDB" id="K0V4E3"/>